<dbReference type="SUPFAM" id="SSF52047">
    <property type="entry name" value="RNI-like"/>
    <property type="match status" value="1"/>
</dbReference>
<organism evidence="2 3">
    <name type="scientific">Rotaria magnacalcarata</name>
    <dbReference type="NCBI Taxonomy" id="392030"/>
    <lineage>
        <taxon>Eukaryota</taxon>
        <taxon>Metazoa</taxon>
        <taxon>Spiralia</taxon>
        <taxon>Gnathifera</taxon>
        <taxon>Rotifera</taxon>
        <taxon>Eurotatoria</taxon>
        <taxon>Bdelloidea</taxon>
        <taxon>Philodinida</taxon>
        <taxon>Philodinidae</taxon>
        <taxon>Rotaria</taxon>
    </lineage>
</organism>
<dbReference type="EMBL" id="CAJOBI010184691">
    <property type="protein sequence ID" value="CAF4939473.1"/>
    <property type="molecule type" value="Genomic_DNA"/>
</dbReference>
<evidence type="ECO:0000259" key="1">
    <source>
        <dbReference type="PROSITE" id="PS50181"/>
    </source>
</evidence>
<dbReference type="PROSITE" id="PS50181">
    <property type="entry name" value="FBOX"/>
    <property type="match status" value="1"/>
</dbReference>
<dbReference type="AlphaFoldDB" id="A0A8S3D7U6"/>
<dbReference type="InterPro" id="IPR001810">
    <property type="entry name" value="F-box_dom"/>
</dbReference>
<dbReference type="InterPro" id="IPR036047">
    <property type="entry name" value="F-box-like_dom_sf"/>
</dbReference>
<gene>
    <name evidence="2" type="ORF">SMN809_LOCUS53571</name>
</gene>
<evidence type="ECO:0000313" key="2">
    <source>
        <dbReference type="EMBL" id="CAF4939473.1"/>
    </source>
</evidence>
<dbReference type="SUPFAM" id="SSF81383">
    <property type="entry name" value="F-box domain"/>
    <property type="match status" value="1"/>
</dbReference>
<evidence type="ECO:0000313" key="3">
    <source>
        <dbReference type="Proteomes" id="UP000676336"/>
    </source>
</evidence>
<protein>
    <recommendedName>
        <fullName evidence="1">F-box domain-containing protein</fullName>
    </recommendedName>
</protein>
<dbReference type="InterPro" id="IPR032675">
    <property type="entry name" value="LRR_dom_sf"/>
</dbReference>
<accession>A0A8S3D7U6</accession>
<feature type="domain" description="F-box" evidence="1">
    <location>
        <begin position="6"/>
        <end position="53"/>
    </location>
</feature>
<comment type="caution">
    <text evidence="2">The sequence shown here is derived from an EMBL/GenBank/DDBJ whole genome shotgun (WGS) entry which is preliminary data.</text>
</comment>
<name>A0A8S3D7U6_9BILA</name>
<dbReference type="Gene3D" id="3.80.10.10">
    <property type="entry name" value="Ribonuclease Inhibitor"/>
    <property type="match status" value="1"/>
</dbReference>
<sequence length="145" mass="15898">MANLTPSSLLELPVELVYRILENLDYVTILCSVHNVCTRLNMITGSYAPYKTMNTLDLRADEIVNMPVTRIIDALQHNTTVTTLCGTDHKVGDNEVTCIASTLQQQTALTTLDLRNNGISVKGTTQIADALQHNTVIPHFSSTIA</sequence>
<dbReference type="CDD" id="cd09917">
    <property type="entry name" value="F-box_SF"/>
    <property type="match status" value="1"/>
</dbReference>
<dbReference type="SMART" id="SM00368">
    <property type="entry name" value="LRR_RI"/>
    <property type="match status" value="1"/>
</dbReference>
<reference evidence="2" key="1">
    <citation type="submission" date="2021-02" db="EMBL/GenBank/DDBJ databases">
        <authorList>
            <person name="Nowell W R."/>
        </authorList>
    </citation>
    <scope>NUCLEOTIDE SEQUENCE</scope>
</reference>
<proteinExistence type="predicted"/>
<dbReference type="Proteomes" id="UP000676336">
    <property type="component" value="Unassembled WGS sequence"/>
</dbReference>